<dbReference type="NCBIfam" id="TIGR01496">
    <property type="entry name" value="DHPS"/>
    <property type="match status" value="1"/>
</dbReference>
<protein>
    <recommendedName>
        <fullName evidence="4 9">Dihydropteroate synthase</fullName>
        <shortName evidence="9">DHPS</shortName>
        <ecNumber evidence="4 9">2.5.1.15</ecNumber>
    </recommendedName>
    <alternativeName>
        <fullName evidence="9">Dihydropteroate pyrophosphorylase</fullName>
    </alternativeName>
</protein>
<comment type="similarity">
    <text evidence="9">Belongs to the DHPS family.</text>
</comment>
<dbReference type="EC" id="2.5.1.15" evidence="4 9"/>
<dbReference type="PROSITE" id="PS00793">
    <property type="entry name" value="DHPS_2"/>
    <property type="match status" value="1"/>
</dbReference>
<dbReference type="GO" id="GO:0046656">
    <property type="term" value="P:folic acid biosynthetic process"/>
    <property type="evidence" value="ECO:0007669"/>
    <property type="project" value="UniProtKB-KW"/>
</dbReference>
<dbReference type="InterPro" id="IPR006390">
    <property type="entry name" value="DHP_synth_dom"/>
</dbReference>
<name>A0A0F3NM34_9RICK</name>
<dbReference type="Pfam" id="PF00809">
    <property type="entry name" value="Pterin_bind"/>
    <property type="match status" value="1"/>
</dbReference>
<organism evidence="11 12">
    <name type="scientific">Candidatus Neoehrlichia procyonis str. RAC413</name>
    <dbReference type="NCBI Taxonomy" id="1359163"/>
    <lineage>
        <taxon>Bacteria</taxon>
        <taxon>Pseudomonadati</taxon>
        <taxon>Pseudomonadota</taxon>
        <taxon>Alphaproteobacteria</taxon>
        <taxon>Rickettsiales</taxon>
        <taxon>Anaplasmataceae</taxon>
        <taxon>Candidatus Neoehrlichia</taxon>
    </lineage>
</organism>
<comment type="pathway">
    <text evidence="3 9">Cofactor biosynthesis; tetrahydrofolate biosynthesis; 7,8-dihydrofolate from 2-amino-4-hydroxy-6-hydroxymethyl-7,8-dihydropteridine diphosphate and 4-aminobenzoate: step 1/2.</text>
</comment>
<evidence type="ECO:0000256" key="1">
    <source>
        <dbReference type="ARBA" id="ARBA00000012"/>
    </source>
</evidence>
<dbReference type="InterPro" id="IPR011005">
    <property type="entry name" value="Dihydropteroate_synth-like_sf"/>
</dbReference>
<keyword evidence="8 9" id="KW-0289">Folate biosynthesis</keyword>
<comment type="caution">
    <text evidence="11">The sequence shown here is derived from an EMBL/GenBank/DDBJ whole genome shotgun (WGS) entry which is preliminary data.</text>
</comment>
<evidence type="ECO:0000256" key="7">
    <source>
        <dbReference type="ARBA" id="ARBA00022842"/>
    </source>
</evidence>
<dbReference type="UniPathway" id="UPA00077">
    <property type="reaction ID" value="UER00156"/>
</dbReference>
<evidence type="ECO:0000259" key="10">
    <source>
        <dbReference type="PROSITE" id="PS50972"/>
    </source>
</evidence>
<keyword evidence="12" id="KW-1185">Reference proteome</keyword>
<dbReference type="AlphaFoldDB" id="A0A0F3NM34"/>
<keyword evidence="5 9" id="KW-0808">Transferase</keyword>
<keyword evidence="6 9" id="KW-0479">Metal-binding</keyword>
<reference evidence="11 12" key="1">
    <citation type="submission" date="2015-02" db="EMBL/GenBank/DDBJ databases">
        <title>Genome Sequencing of Rickettsiales.</title>
        <authorList>
            <person name="Daugherty S.C."/>
            <person name="Su Q."/>
            <person name="Abolude K."/>
            <person name="Beier-Sexton M."/>
            <person name="Carlyon J.A."/>
            <person name="Carter R."/>
            <person name="Day N.P."/>
            <person name="Dumler S.J."/>
            <person name="Dyachenko V."/>
            <person name="Godinez A."/>
            <person name="Kurtti T.J."/>
            <person name="Lichay M."/>
            <person name="Mullins K.E."/>
            <person name="Ott S."/>
            <person name="Pappas-Brown V."/>
            <person name="Paris D.H."/>
            <person name="Patel P."/>
            <person name="Richards A.L."/>
            <person name="Sadzewicz L."/>
            <person name="Sears K."/>
            <person name="Seidman D."/>
            <person name="Sengamalay N."/>
            <person name="Stenos J."/>
            <person name="Tallon L.J."/>
            <person name="Vincent G."/>
            <person name="Fraser C.M."/>
            <person name="Munderloh U."/>
            <person name="Dunning-Hotopp J.C."/>
        </authorList>
    </citation>
    <scope>NUCLEOTIDE SEQUENCE [LARGE SCALE GENOMIC DNA]</scope>
    <source>
        <strain evidence="11 12">RAC413</strain>
    </source>
</reference>
<dbReference type="GO" id="GO:0046654">
    <property type="term" value="P:tetrahydrofolate biosynthetic process"/>
    <property type="evidence" value="ECO:0007669"/>
    <property type="project" value="UniProtKB-UniPathway"/>
</dbReference>
<dbReference type="OrthoDB" id="9811744at2"/>
<dbReference type="Proteomes" id="UP000033562">
    <property type="component" value="Unassembled WGS sequence"/>
</dbReference>
<evidence type="ECO:0000256" key="8">
    <source>
        <dbReference type="ARBA" id="ARBA00022909"/>
    </source>
</evidence>
<evidence type="ECO:0000256" key="3">
    <source>
        <dbReference type="ARBA" id="ARBA00004763"/>
    </source>
</evidence>
<dbReference type="PROSITE" id="PS00792">
    <property type="entry name" value="DHPS_1"/>
    <property type="match status" value="1"/>
</dbReference>
<dbReference type="Gene3D" id="3.20.20.20">
    <property type="entry name" value="Dihydropteroate synthase-like"/>
    <property type="match status" value="1"/>
</dbReference>
<evidence type="ECO:0000313" key="12">
    <source>
        <dbReference type="Proteomes" id="UP000033562"/>
    </source>
</evidence>
<evidence type="ECO:0000313" key="11">
    <source>
        <dbReference type="EMBL" id="KJV69085.1"/>
    </source>
</evidence>
<evidence type="ECO:0000256" key="2">
    <source>
        <dbReference type="ARBA" id="ARBA00001946"/>
    </source>
</evidence>
<comment type="cofactor">
    <cofactor evidence="2 9">
        <name>Mg(2+)</name>
        <dbReference type="ChEBI" id="CHEBI:18420"/>
    </cofactor>
</comment>
<keyword evidence="7 9" id="KW-0460">Magnesium</keyword>
<dbReference type="PANTHER" id="PTHR20941">
    <property type="entry name" value="FOLATE SYNTHESIS PROTEINS"/>
    <property type="match status" value="1"/>
</dbReference>
<sequence>MSKINTKILGILNITPDSFSDGGKFFSIEAAIAQTISLIDNGAHIIDIGAESTRPNATLLSPLEEWNRIKDVISEIITIAHNKKVKVSIDTRNAVTAYKVTQLGADYINDVSGLSDPEMIPVIKDSNANIIIMHNLGIPADKNKVIPAHHDPIEEIIQWLKQRIEKLISANIEANRIIIDPGIGFGKTAQQSLHIIQNITHLKILDLPICVGHSRKSMLSALSINNDFRDYATTIISTFLMQKNIDFIRVHNLYLHTQTFKIWNQLLQT</sequence>
<dbReference type="PANTHER" id="PTHR20941:SF1">
    <property type="entry name" value="FOLIC ACID SYNTHESIS PROTEIN FOL1"/>
    <property type="match status" value="1"/>
</dbReference>
<evidence type="ECO:0000256" key="9">
    <source>
        <dbReference type="RuleBase" id="RU361205"/>
    </source>
</evidence>
<proteinExistence type="inferred from homology"/>
<dbReference type="CDD" id="cd00739">
    <property type="entry name" value="DHPS"/>
    <property type="match status" value="1"/>
</dbReference>
<accession>A0A0F3NM34</accession>
<dbReference type="PATRIC" id="fig|1359163.3.peg.450"/>
<dbReference type="InterPro" id="IPR045031">
    <property type="entry name" value="DHP_synth-like"/>
</dbReference>
<evidence type="ECO:0000256" key="4">
    <source>
        <dbReference type="ARBA" id="ARBA00012458"/>
    </source>
</evidence>
<evidence type="ECO:0000256" key="5">
    <source>
        <dbReference type="ARBA" id="ARBA00022679"/>
    </source>
</evidence>
<dbReference type="GO" id="GO:0005829">
    <property type="term" value="C:cytosol"/>
    <property type="evidence" value="ECO:0007669"/>
    <property type="project" value="TreeGrafter"/>
</dbReference>
<comment type="function">
    <text evidence="9">Catalyzes the condensation of para-aminobenzoate (pABA) with 6-hydroxymethyl-7,8-dihydropterin diphosphate (DHPt-PP) to form 7,8-dihydropteroate (H2Pte), the immediate precursor of folate derivatives.</text>
</comment>
<dbReference type="GO" id="GO:0004156">
    <property type="term" value="F:dihydropteroate synthase activity"/>
    <property type="evidence" value="ECO:0007669"/>
    <property type="project" value="UniProtKB-EC"/>
</dbReference>
<comment type="catalytic activity">
    <reaction evidence="1">
        <text>(7,8-dihydropterin-6-yl)methyl diphosphate + 4-aminobenzoate = 7,8-dihydropteroate + diphosphate</text>
        <dbReference type="Rhea" id="RHEA:19949"/>
        <dbReference type="ChEBI" id="CHEBI:17836"/>
        <dbReference type="ChEBI" id="CHEBI:17839"/>
        <dbReference type="ChEBI" id="CHEBI:33019"/>
        <dbReference type="ChEBI" id="CHEBI:72950"/>
        <dbReference type="EC" id="2.5.1.15"/>
    </reaction>
</comment>
<evidence type="ECO:0000256" key="6">
    <source>
        <dbReference type="ARBA" id="ARBA00022723"/>
    </source>
</evidence>
<feature type="domain" description="Pterin-binding" evidence="10">
    <location>
        <begin position="6"/>
        <end position="261"/>
    </location>
</feature>
<dbReference type="InterPro" id="IPR000489">
    <property type="entry name" value="Pterin-binding_dom"/>
</dbReference>
<dbReference type="PROSITE" id="PS50972">
    <property type="entry name" value="PTERIN_BINDING"/>
    <property type="match status" value="1"/>
</dbReference>
<gene>
    <name evidence="11" type="primary">folP</name>
    <name evidence="11" type="ORF">NLO413_0461</name>
</gene>
<dbReference type="RefSeq" id="WP_045808880.1">
    <property type="nucleotide sequence ID" value="NZ_LANX01000001.1"/>
</dbReference>
<dbReference type="GO" id="GO:0046872">
    <property type="term" value="F:metal ion binding"/>
    <property type="evidence" value="ECO:0007669"/>
    <property type="project" value="UniProtKB-KW"/>
</dbReference>
<dbReference type="EMBL" id="LANX01000001">
    <property type="protein sequence ID" value="KJV69085.1"/>
    <property type="molecule type" value="Genomic_DNA"/>
</dbReference>
<dbReference type="SUPFAM" id="SSF51717">
    <property type="entry name" value="Dihydropteroate synthetase-like"/>
    <property type="match status" value="1"/>
</dbReference>
<dbReference type="STRING" id="1359163.NLO413_0461"/>